<accession>A0A067SLJ9</accession>
<dbReference type="HOGENOM" id="CLU_2263971_0_0_1"/>
<name>A0A067SLJ9_GALM3</name>
<evidence type="ECO:0000313" key="2">
    <source>
        <dbReference type="Proteomes" id="UP000027222"/>
    </source>
</evidence>
<dbReference type="EMBL" id="KL142413">
    <property type="protein sequence ID" value="KDR67648.1"/>
    <property type="molecule type" value="Genomic_DNA"/>
</dbReference>
<protein>
    <submittedName>
        <fullName evidence="1">Uncharacterized protein</fullName>
    </submittedName>
</protein>
<keyword evidence="2" id="KW-1185">Reference proteome</keyword>
<reference evidence="2" key="1">
    <citation type="journal article" date="2014" name="Proc. Natl. Acad. Sci. U.S.A.">
        <title>Extensive sampling of basidiomycete genomes demonstrates inadequacy of the white-rot/brown-rot paradigm for wood decay fungi.</title>
        <authorList>
            <person name="Riley R."/>
            <person name="Salamov A.A."/>
            <person name="Brown D.W."/>
            <person name="Nagy L.G."/>
            <person name="Floudas D."/>
            <person name="Held B.W."/>
            <person name="Levasseur A."/>
            <person name="Lombard V."/>
            <person name="Morin E."/>
            <person name="Otillar R."/>
            <person name="Lindquist E.A."/>
            <person name="Sun H."/>
            <person name="LaButti K.M."/>
            <person name="Schmutz J."/>
            <person name="Jabbour D."/>
            <person name="Luo H."/>
            <person name="Baker S.E."/>
            <person name="Pisabarro A.G."/>
            <person name="Walton J.D."/>
            <person name="Blanchette R.A."/>
            <person name="Henrissat B."/>
            <person name="Martin F."/>
            <person name="Cullen D."/>
            <person name="Hibbett D.S."/>
            <person name="Grigoriev I.V."/>
        </authorList>
    </citation>
    <scope>NUCLEOTIDE SEQUENCE [LARGE SCALE GENOMIC DNA]</scope>
    <source>
        <strain evidence="2">CBS 339.88</strain>
    </source>
</reference>
<organism evidence="1 2">
    <name type="scientific">Galerina marginata (strain CBS 339.88)</name>
    <dbReference type="NCBI Taxonomy" id="685588"/>
    <lineage>
        <taxon>Eukaryota</taxon>
        <taxon>Fungi</taxon>
        <taxon>Dikarya</taxon>
        <taxon>Basidiomycota</taxon>
        <taxon>Agaricomycotina</taxon>
        <taxon>Agaricomycetes</taxon>
        <taxon>Agaricomycetidae</taxon>
        <taxon>Agaricales</taxon>
        <taxon>Agaricineae</taxon>
        <taxon>Strophariaceae</taxon>
        <taxon>Galerina</taxon>
    </lineage>
</organism>
<proteinExistence type="predicted"/>
<gene>
    <name evidence="1" type="ORF">GALMADRAFT_1070775</name>
</gene>
<dbReference type="Proteomes" id="UP000027222">
    <property type="component" value="Unassembled WGS sequence"/>
</dbReference>
<sequence>MLFSSERESESGSDNLQVQNGESYLAFYKDPKAKTTPPTRSDFLYCVIIRKEGTEKDRKYLHESLSSQSKPCGYMLAGKFNLAERMDIRELQLSLSDAYKDKD</sequence>
<evidence type="ECO:0000313" key="1">
    <source>
        <dbReference type="EMBL" id="KDR67648.1"/>
    </source>
</evidence>
<dbReference type="AlphaFoldDB" id="A0A067SLJ9"/>